<comment type="caution">
    <text evidence="1">The sequence shown here is derived from an EMBL/GenBank/DDBJ whole genome shotgun (WGS) entry which is preliminary data.</text>
</comment>
<dbReference type="AlphaFoldDB" id="A0A8S1W115"/>
<accession>A0A8S1W115</accession>
<keyword evidence="2" id="KW-1185">Reference proteome</keyword>
<dbReference type="EMBL" id="CAJJDO010000078">
    <property type="protein sequence ID" value="CAD8182377.1"/>
    <property type="molecule type" value="Genomic_DNA"/>
</dbReference>
<gene>
    <name evidence="1" type="ORF">PPENT_87.1.T0780164</name>
</gene>
<evidence type="ECO:0000313" key="1">
    <source>
        <dbReference type="EMBL" id="CAD8182377.1"/>
    </source>
</evidence>
<name>A0A8S1W115_9CILI</name>
<reference evidence="1" key="1">
    <citation type="submission" date="2021-01" db="EMBL/GenBank/DDBJ databases">
        <authorList>
            <consortium name="Genoscope - CEA"/>
            <person name="William W."/>
        </authorList>
    </citation>
    <scope>NUCLEOTIDE SEQUENCE</scope>
</reference>
<evidence type="ECO:0000313" key="2">
    <source>
        <dbReference type="Proteomes" id="UP000689195"/>
    </source>
</evidence>
<proteinExistence type="predicted"/>
<organism evidence="1 2">
    <name type="scientific">Paramecium pentaurelia</name>
    <dbReference type="NCBI Taxonomy" id="43138"/>
    <lineage>
        <taxon>Eukaryota</taxon>
        <taxon>Sar</taxon>
        <taxon>Alveolata</taxon>
        <taxon>Ciliophora</taxon>
        <taxon>Intramacronucleata</taxon>
        <taxon>Oligohymenophorea</taxon>
        <taxon>Peniculida</taxon>
        <taxon>Parameciidae</taxon>
        <taxon>Paramecium</taxon>
    </lineage>
</organism>
<sequence length="41" mass="5032">MVDFNKKMKSLKNFDFDISVQKKQVQILDMIFQQILLNQWK</sequence>
<dbReference type="Proteomes" id="UP000689195">
    <property type="component" value="Unassembled WGS sequence"/>
</dbReference>
<protein>
    <submittedName>
        <fullName evidence="1">Uncharacterized protein</fullName>
    </submittedName>
</protein>